<dbReference type="SUPFAM" id="SSF54373">
    <property type="entry name" value="FAD-linked reductases, C-terminal domain"/>
    <property type="match status" value="1"/>
</dbReference>
<feature type="domain" description="FAD-binding" evidence="6">
    <location>
        <begin position="2"/>
        <end position="338"/>
    </location>
</feature>
<dbReference type="EMBL" id="JANCPR020000027">
    <property type="protein sequence ID" value="MDJ1135253.1"/>
    <property type="molecule type" value="Genomic_DNA"/>
</dbReference>
<evidence type="ECO:0000313" key="8">
    <source>
        <dbReference type="Proteomes" id="UP001214441"/>
    </source>
</evidence>
<gene>
    <name evidence="7" type="ORF">NMN56_025475</name>
</gene>
<name>A0ABT7A3P5_9ACTN</name>
<dbReference type="InterPro" id="IPR002938">
    <property type="entry name" value="FAD-bd"/>
</dbReference>
<evidence type="ECO:0000259" key="6">
    <source>
        <dbReference type="Pfam" id="PF01494"/>
    </source>
</evidence>
<keyword evidence="3" id="KW-0274">FAD</keyword>
<proteinExistence type="predicted"/>
<evidence type="ECO:0000256" key="5">
    <source>
        <dbReference type="ARBA" id="ARBA00023033"/>
    </source>
</evidence>
<organism evidence="7 8">
    <name type="scientific">Streptomyces iconiensis</name>
    <dbReference type="NCBI Taxonomy" id="1384038"/>
    <lineage>
        <taxon>Bacteria</taxon>
        <taxon>Bacillati</taxon>
        <taxon>Actinomycetota</taxon>
        <taxon>Actinomycetes</taxon>
        <taxon>Kitasatosporales</taxon>
        <taxon>Streptomycetaceae</taxon>
        <taxon>Streptomyces</taxon>
    </lineage>
</organism>
<keyword evidence="8" id="KW-1185">Reference proteome</keyword>
<dbReference type="RefSeq" id="WP_274040647.1">
    <property type="nucleotide sequence ID" value="NZ_JANCPR020000027.1"/>
</dbReference>
<dbReference type="PANTHER" id="PTHR13789">
    <property type="entry name" value="MONOOXYGENASE"/>
    <property type="match status" value="1"/>
</dbReference>
<keyword evidence="5 7" id="KW-0503">Monooxygenase</keyword>
<dbReference type="InterPro" id="IPR050493">
    <property type="entry name" value="FAD-dep_Monooxygenase_BioMet"/>
</dbReference>
<dbReference type="PANTHER" id="PTHR13789:SF318">
    <property type="entry name" value="GERANYLGERANYL DIPHOSPHATE REDUCTASE"/>
    <property type="match status" value="1"/>
</dbReference>
<keyword evidence="4" id="KW-0560">Oxidoreductase</keyword>
<evidence type="ECO:0000256" key="3">
    <source>
        <dbReference type="ARBA" id="ARBA00022827"/>
    </source>
</evidence>
<dbReference type="Gene3D" id="3.50.50.60">
    <property type="entry name" value="FAD/NAD(P)-binding domain"/>
    <property type="match status" value="1"/>
</dbReference>
<sequence>MRVAIVGAGIGGLAAAVALSRRGIGVEVYEQAAELREVGVGMHLAPNGSRVLHRWGLAGRLRETAVRPAALEVRDGANGKTLFRQPMGRSWEAEFGAPYYTIHRADLHGILAERLPRGCLHLRNRLVGFREQVDGVRLEFAGGGRAEADVLVGADGVNSAVRRAVAGPDSAVFSGHSAVRGTVPAVSLPRLPARTLFVWTGAASRLLCYPVSGGALWTYVAVLPDAAPRRESWSAVAGPAVLARAFRGWNRDVTALVEAADEAGCWALHDREPLPSWTRGRVTLLGDAAHPMLPHHGQGASQAIEDGAALAHCLAAGPTVPSALLAYEAVRRAHTTRVQLGARDGGSLRLRPSPGAGGGSGAASLVRDIDWIQRHDVERVFTQERSG</sequence>
<evidence type="ECO:0000256" key="4">
    <source>
        <dbReference type="ARBA" id="ARBA00023002"/>
    </source>
</evidence>
<dbReference type="Pfam" id="PF01494">
    <property type="entry name" value="FAD_binding_3"/>
    <property type="match status" value="1"/>
</dbReference>
<dbReference type="GO" id="GO:0004497">
    <property type="term" value="F:monooxygenase activity"/>
    <property type="evidence" value="ECO:0007669"/>
    <property type="project" value="UniProtKB-KW"/>
</dbReference>
<dbReference type="Proteomes" id="UP001214441">
    <property type="component" value="Unassembled WGS sequence"/>
</dbReference>
<comment type="cofactor">
    <cofactor evidence="1">
        <name>FAD</name>
        <dbReference type="ChEBI" id="CHEBI:57692"/>
    </cofactor>
</comment>
<protein>
    <submittedName>
        <fullName evidence="7">FAD-dependent monooxygenase</fullName>
    </submittedName>
</protein>
<reference evidence="7 8" key="1">
    <citation type="submission" date="2023-05" db="EMBL/GenBank/DDBJ databases">
        <title>Streptantibioticus silvisoli sp. nov., acidotolerant actinomycetes 1 from pine litter.</title>
        <authorList>
            <person name="Swiecimska M."/>
            <person name="Golinska P."/>
            <person name="Sangal V."/>
            <person name="Wachnowicz B."/>
            <person name="Goodfellow M."/>
        </authorList>
    </citation>
    <scope>NUCLEOTIDE SEQUENCE [LARGE SCALE GENOMIC DNA]</scope>
    <source>
        <strain evidence="7 8">DSM 42109</strain>
    </source>
</reference>
<accession>A0ABT7A3P5</accession>
<evidence type="ECO:0000256" key="2">
    <source>
        <dbReference type="ARBA" id="ARBA00022630"/>
    </source>
</evidence>
<dbReference type="InterPro" id="IPR036188">
    <property type="entry name" value="FAD/NAD-bd_sf"/>
</dbReference>
<evidence type="ECO:0000256" key="1">
    <source>
        <dbReference type="ARBA" id="ARBA00001974"/>
    </source>
</evidence>
<dbReference type="PRINTS" id="PR00420">
    <property type="entry name" value="RNGMNOXGNASE"/>
</dbReference>
<keyword evidence="2" id="KW-0285">Flavoprotein</keyword>
<comment type="caution">
    <text evidence="7">The sequence shown here is derived from an EMBL/GenBank/DDBJ whole genome shotgun (WGS) entry which is preliminary data.</text>
</comment>
<evidence type="ECO:0000313" key="7">
    <source>
        <dbReference type="EMBL" id="MDJ1135253.1"/>
    </source>
</evidence>
<dbReference type="SUPFAM" id="SSF51905">
    <property type="entry name" value="FAD/NAD(P)-binding domain"/>
    <property type="match status" value="1"/>
</dbReference>